<keyword evidence="1" id="KW-0472">Membrane</keyword>
<feature type="domain" description="VanZ-like" evidence="2">
    <location>
        <begin position="7"/>
        <end position="124"/>
    </location>
</feature>
<evidence type="ECO:0000259" key="2">
    <source>
        <dbReference type="Pfam" id="PF04892"/>
    </source>
</evidence>
<feature type="transmembrane region" description="Helical" evidence="1">
    <location>
        <begin position="467"/>
        <end position="485"/>
    </location>
</feature>
<feature type="transmembrane region" description="Helical" evidence="1">
    <location>
        <begin position="257"/>
        <end position="278"/>
    </location>
</feature>
<evidence type="ECO:0000256" key="1">
    <source>
        <dbReference type="SAM" id="Phobius"/>
    </source>
</evidence>
<feature type="transmembrane region" description="Helical" evidence="1">
    <location>
        <begin position="177"/>
        <end position="196"/>
    </location>
</feature>
<evidence type="ECO:0000313" key="3">
    <source>
        <dbReference type="EMBL" id="VAV95142.1"/>
    </source>
</evidence>
<feature type="transmembrane region" description="Helical" evidence="1">
    <location>
        <begin position="42"/>
        <end position="63"/>
    </location>
</feature>
<dbReference type="InterPro" id="IPR006976">
    <property type="entry name" value="VanZ-like"/>
</dbReference>
<feature type="transmembrane region" description="Helical" evidence="1">
    <location>
        <begin position="75"/>
        <end position="97"/>
    </location>
</feature>
<feature type="transmembrane region" description="Helical" evidence="1">
    <location>
        <begin position="5"/>
        <end position="22"/>
    </location>
</feature>
<feature type="transmembrane region" description="Helical" evidence="1">
    <location>
        <begin position="324"/>
        <end position="344"/>
    </location>
</feature>
<reference evidence="3" key="1">
    <citation type="submission" date="2018-06" db="EMBL/GenBank/DDBJ databases">
        <authorList>
            <person name="Zhirakovskaya E."/>
        </authorList>
    </citation>
    <scope>NUCLEOTIDE SEQUENCE</scope>
</reference>
<keyword evidence="1" id="KW-0812">Transmembrane</keyword>
<organism evidence="3">
    <name type="scientific">hydrothermal vent metagenome</name>
    <dbReference type="NCBI Taxonomy" id="652676"/>
    <lineage>
        <taxon>unclassified sequences</taxon>
        <taxon>metagenomes</taxon>
        <taxon>ecological metagenomes</taxon>
    </lineage>
</organism>
<feature type="transmembrane region" description="Helical" evidence="1">
    <location>
        <begin position="298"/>
        <end position="317"/>
    </location>
</feature>
<dbReference type="Pfam" id="PF04892">
    <property type="entry name" value="VanZ"/>
    <property type="match status" value="1"/>
</dbReference>
<feature type="transmembrane region" description="Helical" evidence="1">
    <location>
        <begin position="645"/>
        <end position="663"/>
    </location>
</feature>
<dbReference type="EMBL" id="UOED01000096">
    <property type="protein sequence ID" value="VAV95142.1"/>
    <property type="molecule type" value="Genomic_DNA"/>
</dbReference>
<feature type="transmembrane region" description="Helical" evidence="1">
    <location>
        <begin position="617"/>
        <end position="638"/>
    </location>
</feature>
<feature type="transmembrane region" description="Helical" evidence="1">
    <location>
        <begin position="436"/>
        <end position="455"/>
    </location>
</feature>
<feature type="transmembrane region" description="Helical" evidence="1">
    <location>
        <begin position="350"/>
        <end position="366"/>
    </location>
</feature>
<protein>
    <recommendedName>
        <fullName evidence="2">VanZ-like domain-containing protein</fullName>
    </recommendedName>
</protein>
<feature type="transmembrane region" description="Helical" evidence="1">
    <location>
        <begin position="697"/>
        <end position="716"/>
    </location>
</feature>
<feature type="transmembrane region" description="Helical" evidence="1">
    <location>
        <begin position="136"/>
        <end position="157"/>
    </location>
</feature>
<sequence>MRKLFIFIICAIIYGSLFPFTFVSGDGVWERWNILYNSFSPFTSLGDILGNIVLFIPFGFFGVKSLRISGAGRKIYFRILIYGFFLALIIQLIQVYIPSRSPAIADVYWNMAGIILGLGFARFLKEYFPKFSLTDAAGIPVILSFIWLLSLFFPFVPTIDFQEIKNGLKPLILDPSFQGNIFLIGLTGWLLFAHFTRDIFQRNSLHRFRLPIFALLSLPMRLLILGNNIDLSDAMAVFGAMIIWPMVARSRLNREKFFAILMMITIFLNGVWSPHFIWHNLNFSWVPFSGFLEGSIFLNAKALFLKAFLYGSLVYLLKSGWPHIRLRVFMAFSFILMIEILQIFMAARTAEITDPLIILFISYIITRKKTAPTTPKQDVPKKPVQRKEPSYILLKRKLGLLLGSIALITIALSILIKLPGVPYNVSELFRLDGMFIAILPFAVFIIWFGMSIPLISKRMLTIPDYHFIRFPIWVMGSGLVSYLLLKISVTSETLADVTGSNNILWFVKNHEIWGKPGLFLTGIIPDPEVWNSLENLVRFLALFSPVTFTLCLFYFIGDLVKKYEITGIWSQLRLYAISLPIYFLYILPWLFLCKIIAFDYSSTDNLNELIARDSFYGLGGGMYLYLLVILLSLNSVWVSQSKRHGIFKITGTFISGIITWYLLNLGLEANVEKYGLTFSGVDFLLGPDRKIKLDETILFMRWFILYTSAIAILAWGMKFNILSLLPTRETVTAQAENG</sequence>
<keyword evidence="1" id="KW-1133">Transmembrane helix</keyword>
<feature type="transmembrane region" description="Helical" evidence="1">
    <location>
        <begin position="231"/>
        <end position="248"/>
    </location>
</feature>
<feature type="transmembrane region" description="Helical" evidence="1">
    <location>
        <begin position="572"/>
        <end position="597"/>
    </location>
</feature>
<proteinExistence type="predicted"/>
<accession>A0A3B0RUJ7</accession>
<feature type="transmembrane region" description="Helical" evidence="1">
    <location>
        <begin position="539"/>
        <end position="560"/>
    </location>
</feature>
<name>A0A3B0RUJ7_9ZZZZ</name>
<feature type="transmembrane region" description="Helical" evidence="1">
    <location>
        <begin position="208"/>
        <end position="225"/>
    </location>
</feature>
<dbReference type="AlphaFoldDB" id="A0A3B0RUJ7"/>
<feature type="transmembrane region" description="Helical" evidence="1">
    <location>
        <begin position="398"/>
        <end position="416"/>
    </location>
</feature>
<feature type="transmembrane region" description="Helical" evidence="1">
    <location>
        <begin position="103"/>
        <end position="124"/>
    </location>
</feature>
<gene>
    <name evidence="3" type="ORF">MNBD_ALPHA02-1549</name>
</gene>